<dbReference type="EMBL" id="CAMXCT010003891">
    <property type="protein sequence ID" value="CAI4006783.1"/>
    <property type="molecule type" value="Genomic_DNA"/>
</dbReference>
<feature type="region of interest" description="Disordered" evidence="1">
    <location>
        <begin position="1"/>
        <end position="319"/>
    </location>
</feature>
<evidence type="ECO:0000313" key="3">
    <source>
        <dbReference type="EMBL" id="CAI4006783.1"/>
    </source>
</evidence>
<keyword evidence="2" id="KW-0812">Transmembrane</keyword>
<feature type="non-terminal residue" evidence="3">
    <location>
        <position position="756"/>
    </location>
</feature>
<feature type="transmembrane region" description="Helical" evidence="2">
    <location>
        <begin position="504"/>
        <end position="526"/>
    </location>
</feature>
<feature type="compositionally biased region" description="Basic residues" evidence="1">
    <location>
        <begin position="284"/>
        <end position="297"/>
    </location>
</feature>
<feature type="compositionally biased region" description="Basic and acidic residues" evidence="1">
    <location>
        <begin position="246"/>
        <end position="255"/>
    </location>
</feature>
<comment type="caution">
    <text evidence="3">The sequence shown here is derived from an EMBL/GenBank/DDBJ whole genome shotgun (WGS) entry which is preliminary data.</text>
</comment>
<feature type="compositionally biased region" description="Low complexity" evidence="1">
    <location>
        <begin position="129"/>
        <end position="139"/>
    </location>
</feature>
<feature type="compositionally biased region" description="Basic and acidic residues" evidence="1">
    <location>
        <begin position="149"/>
        <end position="161"/>
    </location>
</feature>
<feature type="compositionally biased region" description="Low complexity" evidence="1">
    <location>
        <begin position="113"/>
        <end position="123"/>
    </location>
</feature>
<keyword evidence="5" id="KW-1185">Reference proteome</keyword>
<keyword evidence="2" id="KW-0472">Membrane</keyword>
<dbReference type="OrthoDB" id="435847at2759"/>
<feature type="transmembrane region" description="Helical" evidence="2">
    <location>
        <begin position="615"/>
        <end position="632"/>
    </location>
</feature>
<evidence type="ECO:0000256" key="2">
    <source>
        <dbReference type="SAM" id="Phobius"/>
    </source>
</evidence>
<evidence type="ECO:0000313" key="5">
    <source>
        <dbReference type="Proteomes" id="UP001152797"/>
    </source>
</evidence>
<protein>
    <submittedName>
        <fullName evidence="3">Uncharacterized protein</fullName>
    </submittedName>
</protein>
<feature type="transmembrane region" description="Helical" evidence="2">
    <location>
        <begin position="644"/>
        <end position="661"/>
    </location>
</feature>
<keyword evidence="2" id="KW-1133">Transmembrane helix</keyword>
<organism evidence="3">
    <name type="scientific">Cladocopium goreaui</name>
    <dbReference type="NCBI Taxonomy" id="2562237"/>
    <lineage>
        <taxon>Eukaryota</taxon>
        <taxon>Sar</taxon>
        <taxon>Alveolata</taxon>
        <taxon>Dinophyceae</taxon>
        <taxon>Suessiales</taxon>
        <taxon>Symbiodiniaceae</taxon>
        <taxon>Cladocopium</taxon>
    </lineage>
</organism>
<name>A0A9P1DDS4_9DINO</name>
<evidence type="ECO:0000313" key="4">
    <source>
        <dbReference type="EMBL" id="CAL4794095.1"/>
    </source>
</evidence>
<evidence type="ECO:0000256" key="1">
    <source>
        <dbReference type="SAM" id="MobiDB-lite"/>
    </source>
</evidence>
<dbReference type="AlphaFoldDB" id="A0A9P1DDS4"/>
<reference evidence="4 5" key="2">
    <citation type="submission" date="2024-05" db="EMBL/GenBank/DDBJ databases">
        <authorList>
            <person name="Chen Y."/>
            <person name="Shah S."/>
            <person name="Dougan E. K."/>
            <person name="Thang M."/>
            <person name="Chan C."/>
        </authorList>
    </citation>
    <scope>NUCLEOTIDE SEQUENCE [LARGE SCALE GENOMIC DNA]</scope>
</reference>
<feature type="compositionally biased region" description="Polar residues" evidence="1">
    <location>
        <begin position="177"/>
        <end position="190"/>
    </location>
</feature>
<sequence length="756" mass="82242">AQRLRRANTDGKVQARKPVDRGSIPEPAPFDPWASDSEDDSNARPVITPAPRRKIPSSRGKSEGAGTRLDLPSGRPNYLLANQKTSRSSRVDKHLEAEFSPETNASPGHPDRASPWSSSRSPSRPNPLLPSSRSPSVSRQVTDASMTPRGERATSRKRTDGSPRTPETTDPALYLQSLLQETPSTTATDRSSPLASPPSPPSGPRTEMRHKGVALSLSSLYSEEEASPTVPTAPKARATQMPQDPSKVRNEEKPRGRSQPSRRTETKALEAAGSGGLPVGTPVKARKTTTSKARKAPPKAEQSKERPAPKMLGKVQDSPKEEIEIKIDQVDLGSSTRTNELMTTFGDELSFTNEPVPKVIQSSPEPKSLEVPLPSEQRAAFGQKVYSFQDELDICHKMERGWSTLQAAAPAVPAPPNPYDFQKPLKGKLNSDGAVIKDGQASRTPNTHVRFPRLAELLRSGKAIDRSQRPVPEYGELTCLMQAQMVLGHSWTSDTSVTSVVLHWLQWFLPYIVLVSVLLVVALLVLGPSEAFFGLLPLPLLLPLQHLRCKAWNRQLLAAVDKAAFADAFDQLRAPLGWGEDGQVFSANLNAAMQALSLPPGDLLTSMRSRFDWKLGVLCPLVLVLPALLYILKNETQSLEAAEVPVLLLCAFTMLAACSPGKEMRRSELVDQRLEALETAFNALLDTLRPLLGSAAQPHCMQGKVGTNSSTGVERFSVRMVTSERFTLRGTDDFAGGVQPADQLPAGFFQPGGEWT</sequence>
<accession>A0A9P1DDS4</accession>
<reference evidence="3" key="1">
    <citation type="submission" date="2022-10" db="EMBL/GenBank/DDBJ databases">
        <authorList>
            <person name="Chen Y."/>
            <person name="Dougan E. K."/>
            <person name="Chan C."/>
            <person name="Rhodes N."/>
            <person name="Thang M."/>
        </authorList>
    </citation>
    <scope>NUCLEOTIDE SEQUENCE</scope>
</reference>
<proteinExistence type="predicted"/>
<dbReference type="EMBL" id="CAMXCT030003891">
    <property type="protein sequence ID" value="CAL4794095.1"/>
    <property type="molecule type" value="Genomic_DNA"/>
</dbReference>
<dbReference type="EMBL" id="CAMXCT020003891">
    <property type="protein sequence ID" value="CAL1160158.1"/>
    <property type="molecule type" value="Genomic_DNA"/>
</dbReference>
<gene>
    <name evidence="3" type="ORF">C1SCF055_LOCUS32393</name>
</gene>
<dbReference type="Proteomes" id="UP001152797">
    <property type="component" value="Unassembled WGS sequence"/>
</dbReference>